<organism evidence="9 10">
    <name type="scientific">Tribolium castaneum</name>
    <name type="common">Red flour beetle</name>
    <dbReference type="NCBI Taxonomy" id="7070"/>
    <lineage>
        <taxon>Eukaryota</taxon>
        <taxon>Metazoa</taxon>
        <taxon>Ecdysozoa</taxon>
        <taxon>Arthropoda</taxon>
        <taxon>Hexapoda</taxon>
        <taxon>Insecta</taxon>
        <taxon>Pterygota</taxon>
        <taxon>Neoptera</taxon>
        <taxon>Endopterygota</taxon>
        <taxon>Coleoptera</taxon>
        <taxon>Polyphaga</taxon>
        <taxon>Cucujiformia</taxon>
        <taxon>Tenebrionidae</taxon>
        <taxon>Tenebrionidae incertae sedis</taxon>
        <taxon>Tribolium</taxon>
    </lineage>
</organism>
<dbReference type="Gene3D" id="1.10.1520.10">
    <property type="entry name" value="Ribonuclease III domain"/>
    <property type="match status" value="1"/>
</dbReference>
<evidence type="ECO:0000256" key="7">
    <source>
        <dbReference type="ARBA" id="ARBA00035187"/>
    </source>
</evidence>
<dbReference type="AlphaFoldDB" id="D2A5C3"/>
<dbReference type="EMBL" id="KQ971345">
    <property type="protein sequence ID" value="EFA05348.1"/>
    <property type="molecule type" value="Genomic_DNA"/>
</dbReference>
<dbReference type="SUPFAM" id="SSF69065">
    <property type="entry name" value="RNase III domain-like"/>
    <property type="match status" value="1"/>
</dbReference>
<dbReference type="InterPro" id="IPR036389">
    <property type="entry name" value="RNase_III_sf"/>
</dbReference>
<dbReference type="PhylomeDB" id="D2A5C3"/>
<evidence type="ECO:0000256" key="1">
    <source>
        <dbReference type="ARBA" id="ARBA00004173"/>
    </source>
</evidence>
<proteinExistence type="inferred from homology"/>
<dbReference type="InterPro" id="IPR000999">
    <property type="entry name" value="RNase_III_dom"/>
</dbReference>
<keyword evidence="3 9" id="KW-0689">Ribosomal protein</keyword>
<dbReference type="Pfam" id="PF22935">
    <property type="entry name" value="RM44_endonuclase"/>
    <property type="match status" value="1"/>
</dbReference>
<dbReference type="GO" id="GO:0005762">
    <property type="term" value="C:mitochondrial large ribosomal subunit"/>
    <property type="evidence" value="ECO:0000318"/>
    <property type="project" value="GO_Central"/>
</dbReference>
<dbReference type="Pfam" id="PF22892">
    <property type="entry name" value="DSRM_MRPL44"/>
    <property type="match status" value="1"/>
</dbReference>
<dbReference type="SMART" id="SM00535">
    <property type="entry name" value="RIBOc"/>
    <property type="match status" value="1"/>
</dbReference>
<evidence type="ECO:0000313" key="9">
    <source>
        <dbReference type="EMBL" id="EFA05348.1"/>
    </source>
</evidence>
<dbReference type="InterPro" id="IPR044444">
    <property type="entry name" value="Ribosomal_mL44_DSRM_metazoa"/>
</dbReference>
<dbReference type="GO" id="GO:0003725">
    <property type="term" value="F:double-stranded RNA binding"/>
    <property type="evidence" value="ECO:0007669"/>
    <property type="project" value="InterPro"/>
</dbReference>
<keyword evidence="10" id="KW-1185">Reference proteome</keyword>
<feature type="domain" description="RNase III" evidence="8">
    <location>
        <begin position="82"/>
        <end position="217"/>
    </location>
</feature>
<name>D2A5C3_TRICA</name>
<dbReference type="GO" id="GO:0004525">
    <property type="term" value="F:ribonuclease III activity"/>
    <property type="evidence" value="ECO:0007669"/>
    <property type="project" value="InterPro"/>
</dbReference>
<dbReference type="InParanoid" id="D2A5C3"/>
<dbReference type="KEGG" id="tca:663045"/>
<dbReference type="FunCoup" id="D2A5C3">
    <property type="interactions" value="655"/>
</dbReference>
<dbReference type="Gene3D" id="3.30.160.20">
    <property type="match status" value="1"/>
</dbReference>
<dbReference type="OrthoDB" id="444135at2759"/>
<evidence type="ECO:0000313" key="10">
    <source>
        <dbReference type="Proteomes" id="UP000007266"/>
    </source>
</evidence>
<keyword evidence="4" id="KW-0496">Mitochondrion</keyword>
<dbReference type="GO" id="GO:0006396">
    <property type="term" value="P:RNA processing"/>
    <property type="evidence" value="ECO:0007669"/>
    <property type="project" value="InterPro"/>
</dbReference>
<reference evidence="9 10" key="2">
    <citation type="journal article" date="2010" name="Nucleic Acids Res.">
        <title>BeetleBase in 2010: revisions to provide comprehensive genomic information for Tribolium castaneum.</title>
        <authorList>
            <person name="Kim H.S."/>
            <person name="Murphy T."/>
            <person name="Xia J."/>
            <person name="Caragea D."/>
            <person name="Park Y."/>
            <person name="Beeman R.W."/>
            <person name="Lorenzen M.D."/>
            <person name="Butcher S."/>
            <person name="Manak J.R."/>
            <person name="Brown S.J."/>
        </authorList>
    </citation>
    <scope>GENOME REANNOTATION</scope>
    <source>
        <strain evidence="9 10">Georgia GA2</strain>
    </source>
</reference>
<dbReference type="InterPro" id="IPR055189">
    <property type="entry name" value="RM44_endonuclase"/>
</dbReference>
<dbReference type="FunFam" id="1.10.1520.10:FF:000045">
    <property type="entry name" value="39S ribosomal protein L44, mitochondrial"/>
    <property type="match status" value="1"/>
</dbReference>
<comment type="subcellular location">
    <subcellularLocation>
        <location evidence="1">Mitochondrion</location>
    </subcellularLocation>
</comment>
<reference evidence="9 10" key="1">
    <citation type="journal article" date="2008" name="Nature">
        <title>The genome of the model beetle and pest Tribolium castaneum.</title>
        <authorList>
            <consortium name="Tribolium Genome Sequencing Consortium"/>
            <person name="Richards S."/>
            <person name="Gibbs R.A."/>
            <person name="Weinstock G.M."/>
            <person name="Brown S.J."/>
            <person name="Denell R."/>
            <person name="Beeman R.W."/>
            <person name="Gibbs R."/>
            <person name="Beeman R.W."/>
            <person name="Brown S.J."/>
            <person name="Bucher G."/>
            <person name="Friedrich M."/>
            <person name="Grimmelikhuijzen C.J."/>
            <person name="Klingler M."/>
            <person name="Lorenzen M."/>
            <person name="Richards S."/>
            <person name="Roth S."/>
            <person name="Schroder R."/>
            <person name="Tautz D."/>
            <person name="Zdobnov E.M."/>
            <person name="Muzny D."/>
            <person name="Gibbs R.A."/>
            <person name="Weinstock G.M."/>
            <person name="Attaway T."/>
            <person name="Bell S."/>
            <person name="Buhay C.J."/>
            <person name="Chandrabose M.N."/>
            <person name="Chavez D."/>
            <person name="Clerk-Blankenburg K.P."/>
            <person name="Cree A."/>
            <person name="Dao M."/>
            <person name="Davis C."/>
            <person name="Chacko J."/>
            <person name="Dinh H."/>
            <person name="Dugan-Rocha S."/>
            <person name="Fowler G."/>
            <person name="Garner T.T."/>
            <person name="Garnes J."/>
            <person name="Gnirke A."/>
            <person name="Hawes A."/>
            <person name="Hernandez J."/>
            <person name="Hines S."/>
            <person name="Holder M."/>
            <person name="Hume J."/>
            <person name="Jhangiani S.N."/>
            <person name="Joshi V."/>
            <person name="Khan Z.M."/>
            <person name="Jackson L."/>
            <person name="Kovar C."/>
            <person name="Kowis A."/>
            <person name="Lee S."/>
            <person name="Lewis L.R."/>
            <person name="Margolis J."/>
            <person name="Morgan M."/>
            <person name="Nazareth L.V."/>
            <person name="Nguyen N."/>
            <person name="Okwuonu G."/>
            <person name="Parker D."/>
            <person name="Richards S."/>
            <person name="Ruiz S.J."/>
            <person name="Santibanez J."/>
            <person name="Savard J."/>
            <person name="Scherer S.E."/>
            <person name="Schneider B."/>
            <person name="Sodergren E."/>
            <person name="Tautz D."/>
            <person name="Vattahil S."/>
            <person name="Villasana D."/>
            <person name="White C.S."/>
            <person name="Wright R."/>
            <person name="Park Y."/>
            <person name="Beeman R.W."/>
            <person name="Lord J."/>
            <person name="Oppert B."/>
            <person name="Lorenzen M."/>
            <person name="Brown S."/>
            <person name="Wang L."/>
            <person name="Savard J."/>
            <person name="Tautz D."/>
            <person name="Richards S."/>
            <person name="Weinstock G."/>
            <person name="Gibbs R.A."/>
            <person name="Liu Y."/>
            <person name="Worley K."/>
            <person name="Weinstock G."/>
            <person name="Elsik C.G."/>
            <person name="Reese J.T."/>
            <person name="Elhaik E."/>
            <person name="Landan G."/>
            <person name="Graur D."/>
            <person name="Arensburger P."/>
            <person name="Atkinson P."/>
            <person name="Beeman R.W."/>
            <person name="Beidler J."/>
            <person name="Brown S.J."/>
            <person name="Demuth J.P."/>
            <person name="Drury D.W."/>
            <person name="Du Y.Z."/>
            <person name="Fujiwara H."/>
            <person name="Lorenzen M."/>
            <person name="Maselli V."/>
            <person name="Osanai M."/>
            <person name="Park Y."/>
            <person name="Robertson H.M."/>
            <person name="Tu Z."/>
            <person name="Wang J.J."/>
            <person name="Wang S."/>
            <person name="Richards S."/>
            <person name="Song H."/>
            <person name="Zhang L."/>
            <person name="Sodergren E."/>
            <person name="Werner D."/>
            <person name="Stanke M."/>
            <person name="Morgenstern B."/>
            <person name="Solovyev V."/>
            <person name="Kosarev P."/>
            <person name="Brown G."/>
            <person name="Chen H.C."/>
            <person name="Ermolaeva O."/>
            <person name="Hlavina W."/>
            <person name="Kapustin Y."/>
            <person name="Kiryutin B."/>
            <person name="Kitts P."/>
            <person name="Maglott D."/>
            <person name="Pruitt K."/>
            <person name="Sapojnikov V."/>
            <person name="Souvorov A."/>
            <person name="Mackey A.J."/>
            <person name="Waterhouse R.M."/>
            <person name="Wyder S."/>
            <person name="Zdobnov E.M."/>
            <person name="Zdobnov E.M."/>
            <person name="Wyder S."/>
            <person name="Kriventseva E.V."/>
            <person name="Kadowaki T."/>
            <person name="Bork P."/>
            <person name="Aranda M."/>
            <person name="Bao R."/>
            <person name="Beermann A."/>
            <person name="Berns N."/>
            <person name="Bolognesi R."/>
            <person name="Bonneton F."/>
            <person name="Bopp D."/>
            <person name="Brown S.J."/>
            <person name="Bucher G."/>
            <person name="Butts T."/>
            <person name="Chaumot A."/>
            <person name="Denell R.E."/>
            <person name="Ferrier D.E."/>
            <person name="Friedrich M."/>
            <person name="Gordon C.M."/>
            <person name="Jindra M."/>
            <person name="Klingler M."/>
            <person name="Lan Q."/>
            <person name="Lattorff H.M."/>
            <person name="Laudet V."/>
            <person name="von Levetsow C."/>
            <person name="Liu Z."/>
            <person name="Lutz R."/>
            <person name="Lynch J.A."/>
            <person name="da Fonseca R.N."/>
            <person name="Posnien N."/>
            <person name="Reuter R."/>
            <person name="Roth S."/>
            <person name="Savard J."/>
            <person name="Schinko J.B."/>
            <person name="Schmitt C."/>
            <person name="Schoppmeier M."/>
            <person name="Schroder R."/>
            <person name="Shippy T.D."/>
            <person name="Simonnet F."/>
            <person name="Marques-Souza H."/>
            <person name="Tautz D."/>
            <person name="Tomoyasu Y."/>
            <person name="Trauner J."/>
            <person name="Van der Zee M."/>
            <person name="Vervoort M."/>
            <person name="Wittkopp N."/>
            <person name="Wimmer E.A."/>
            <person name="Yang X."/>
            <person name="Jones A.K."/>
            <person name="Sattelle D.B."/>
            <person name="Ebert P.R."/>
            <person name="Nelson D."/>
            <person name="Scott J.G."/>
            <person name="Beeman R.W."/>
            <person name="Muthukrishnan S."/>
            <person name="Kramer K.J."/>
            <person name="Arakane Y."/>
            <person name="Beeman R.W."/>
            <person name="Zhu Q."/>
            <person name="Hogenkamp D."/>
            <person name="Dixit R."/>
            <person name="Oppert B."/>
            <person name="Jiang H."/>
            <person name="Zou Z."/>
            <person name="Marshall J."/>
            <person name="Elpidina E."/>
            <person name="Vinokurov K."/>
            <person name="Oppert C."/>
            <person name="Zou Z."/>
            <person name="Evans J."/>
            <person name="Lu Z."/>
            <person name="Zhao P."/>
            <person name="Sumathipala N."/>
            <person name="Altincicek B."/>
            <person name="Vilcinskas A."/>
            <person name="Williams M."/>
            <person name="Hultmark D."/>
            <person name="Hetru C."/>
            <person name="Jiang H."/>
            <person name="Grimmelikhuijzen C.J."/>
            <person name="Hauser F."/>
            <person name="Cazzamali G."/>
            <person name="Williamson M."/>
            <person name="Park Y."/>
            <person name="Li B."/>
            <person name="Tanaka Y."/>
            <person name="Predel R."/>
            <person name="Neupert S."/>
            <person name="Schachtner J."/>
            <person name="Verleyen P."/>
            <person name="Raible F."/>
            <person name="Bork P."/>
            <person name="Friedrich M."/>
            <person name="Walden K.K."/>
            <person name="Robertson H.M."/>
            <person name="Angeli S."/>
            <person name="Foret S."/>
            <person name="Bucher G."/>
            <person name="Schuetz S."/>
            <person name="Maleszka R."/>
            <person name="Wimmer E.A."/>
            <person name="Beeman R.W."/>
            <person name="Lorenzen M."/>
            <person name="Tomoyasu Y."/>
            <person name="Miller S.C."/>
            <person name="Grossmann D."/>
            <person name="Bucher G."/>
        </authorList>
    </citation>
    <scope>NUCLEOTIDE SEQUENCE [LARGE SCALE GENOMIC DNA]</scope>
    <source>
        <strain evidence="9 10">Georgia GA2</strain>
    </source>
</reference>
<accession>D2A5C3</accession>
<evidence type="ECO:0000256" key="6">
    <source>
        <dbReference type="ARBA" id="ARBA00024034"/>
    </source>
</evidence>
<gene>
    <name evidence="9" type="primary">AUGUSTUS-3.0.2_15512</name>
    <name evidence="9" type="ORF">TcasGA2_TC015512</name>
</gene>
<dbReference type="OMA" id="ACYRVGL"/>
<dbReference type="GO" id="GO:0070125">
    <property type="term" value="P:mitochondrial translational elongation"/>
    <property type="evidence" value="ECO:0000318"/>
    <property type="project" value="GO_Central"/>
</dbReference>
<evidence type="ECO:0000256" key="5">
    <source>
        <dbReference type="ARBA" id="ARBA00023274"/>
    </source>
</evidence>
<protein>
    <recommendedName>
        <fullName evidence="7">Large ribosomal subunit protein mL44</fullName>
    </recommendedName>
</protein>
<dbReference type="eggNOG" id="KOG3769">
    <property type="taxonomic scope" value="Eukaryota"/>
</dbReference>
<keyword evidence="2" id="KW-0809">Transit peptide</keyword>
<dbReference type="GO" id="GO:0005634">
    <property type="term" value="C:nucleus"/>
    <property type="evidence" value="ECO:0000318"/>
    <property type="project" value="GO_Central"/>
</dbReference>
<dbReference type="STRING" id="7070.D2A5C3"/>
<evidence type="ECO:0000256" key="4">
    <source>
        <dbReference type="ARBA" id="ARBA00023128"/>
    </source>
</evidence>
<sequence length="294" mass="33348">MSFCRHAALRATRLVLRQVQTPQITETRNIKRWVAPVLKQLKRRMDQVGPEAPTPRSSYLEWNYEAEIFAFGKRLREEFDRKVLKQALTHRSYVTREEDKAKEKGLEFETIECNHQLIKQGGALISQCVRNELGGKYPKDVVEALHGHLTTVDMLAHVGLHLGLKDIVQTAEFPVENETLADTFKAVVAALEVSQGQERVQLFVKDFLLSQLNGKDVYDVWAPDSPLDYLRSLLPKQEIESRLCNKSAVNTILANYQVGLYCNKKLLGLGWGESVEIAKDTAALDAIQRLSYGK</sequence>
<dbReference type="HOGENOM" id="CLU_058895_1_0_1"/>
<evidence type="ECO:0000256" key="2">
    <source>
        <dbReference type="ARBA" id="ARBA00022946"/>
    </source>
</evidence>
<dbReference type="Proteomes" id="UP000007266">
    <property type="component" value="Linkage group 6"/>
</dbReference>
<dbReference type="CDD" id="cd19874">
    <property type="entry name" value="DSRM_MRPL44"/>
    <property type="match status" value="1"/>
</dbReference>
<keyword evidence="5" id="KW-0687">Ribonucleoprotein</keyword>
<evidence type="ECO:0000256" key="3">
    <source>
        <dbReference type="ARBA" id="ARBA00022980"/>
    </source>
</evidence>
<comment type="similarity">
    <text evidence="6">Belongs to the ribonuclease III family. Mitochondrion-specific ribosomal protein mL44 subfamily.</text>
</comment>
<evidence type="ECO:0000259" key="8">
    <source>
        <dbReference type="SMART" id="SM00535"/>
    </source>
</evidence>